<evidence type="ECO:0000313" key="2">
    <source>
        <dbReference type="EMBL" id="MBX55033.1"/>
    </source>
</evidence>
<evidence type="ECO:0000256" key="1">
    <source>
        <dbReference type="SAM" id="Phobius"/>
    </source>
</evidence>
<organism evidence="2">
    <name type="scientific">Rhizophora mucronata</name>
    <name type="common">Asiatic mangrove</name>
    <dbReference type="NCBI Taxonomy" id="61149"/>
    <lineage>
        <taxon>Eukaryota</taxon>
        <taxon>Viridiplantae</taxon>
        <taxon>Streptophyta</taxon>
        <taxon>Embryophyta</taxon>
        <taxon>Tracheophyta</taxon>
        <taxon>Spermatophyta</taxon>
        <taxon>Magnoliopsida</taxon>
        <taxon>eudicotyledons</taxon>
        <taxon>Gunneridae</taxon>
        <taxon>Pentapetalae</taxon>
        <taxon>rosids</taxon>
        <taxon>fabids</taxon>
        <taxon>Malpighiales</taxon>
        <taxon>Rhizophoraceae</taxon>
        <taxon>Rhizophora</taxon>
    </lineage>
</organism>
<proteinExistence type="predicted"/>
<keyword evidence="1" id="KW-0472">Membrane</keyword>
<reference evidence="2" key="1">
    <citation type="submission" date="2018-02" db="EMBL/GenBank/DDBJ databases">
        <title>Rhizophora mucronata_Transcriptome.</title>
        <authorList>
            <person name="Meera S.P."/>
            <person name="Sreeshan A."/>
            <person name="Augustine A."/>
        </authorList>
    </citation>
    <scope>NUCLEOTIDE SEQUENCE</scope>
    <source>
        <tissue evidence="2">Leaf</tissue>
    </source>
</reference>
<dbReference type="AlphaFoldDB" id="A0A2P2PJV7"/>
<keyword evidence="1" id="KW-1133">Transmembrane helix</keyword>
<feature type="transmembrane region" description="Helical" evidence="1">
    <location>
        <begin position="26"/>
        <end position="47"/>
    </location>
</feature>
<keyword evidence="1" id="KW-0812">Transmembrane</keyword>
<protein>
    <submittedName>
        <fullName evidence="2">Uncharacterized protein</fullName>
    </submittedName>
</protein>
<accession>A0A2P2PJV7</accession>
<dbReference type="EMBL" id="GGEC01074549">
    <property type="protein sequence ID" value="MBX55033.1"/>
    <property type="molecule type" value="Transcribed_RNA"/>
</dbReference>
<sequence length="69" mass="8048">MLQTCYFYPFHLVIRAAAYTYAYSGWILWFSMLIPLVFCVVSVSFLLQILQLSLTYSIWLLCLAFSHGL</sequence>
<name>A0A2P2PJV7_RHIMU</name>